<feature type="transmembrane region" description="Helical" evidence="5">
    <location>
        <begin position="28"/>
        <end position="46"/>
    </location>
</feature>
<feature type="transmembrane region" description="Helical" evidence="5">
    <location>
        <begin position="6"/>
        <end position="21"/>
    </location>
</feature>
<dbReference type="EMBL" id="JBHSCY010000001">
    <property type="protein sequence ID" value="MFC4267836.1"/>
    <property type="molecule type" value="Genomic_DNA"/>
</dbReference>
<keyword evidence="7" id="KW-1185">Reference proteome</keyword>
<evidence type="ECO:0000256" key="3">
    <source>
        <dbReference type="ARBA" id="ARBA00022989"/>
    </source>
</evidence>
<protein>
    <submittedName>
        <fullName evidence="6">CvpA family protein</fullName>
    </submittedName>
</protein>
<keyword evidence="4 5" id="KW-0472">Membrane</keyword>
<keyword evidence="3 5" id="KW-1133">Transmembrane helix</keyword>
<dbReference type="Pfam" id="PF02674">
    <property type="entry name" value="Colicin_V"/>
    <property type="match status" value="1"/>
</dbReference>
<organism evidence="6 7">
    <name type="scientific">Polaribacter marinivivus</name>
    <dbReference type="NCBI Taxonomy" id="1524260"/>
    <lineage>
        <taxon>Bacteria</taxon>
        <taxon>Pseudomonadati</taxon>
        <taxon>Bacteroidota</taxon>
        <taxon>Flavobacteriia</taxon>
        <taxon>Flavobacteriales</taxon>
        <taxon>Flavobacteriaceae</taxon>
    </lineage>
</organism>
<dbReference type="PANTHER" id="PTHR37306">
    <property type="entry name" value="COLICIN V PRODUCTION PROTEIN"/>
    <property type="match status" value="1"/>
</dbReference>
<dbReference type="RefSeq" id="WP_298990324.1">
    <property type="nucleotide sequence ID" value="NZ_JBHSCY010000001.1"/>
</dbReference>
<dbReference type="Proteomes" id="UP001595826">
    <property type="component" value="Unassembled WGS sequence"/>
</dbReference>
<feature type="transmembrane region" description="Helical" evidence="5">
    <location>
        <begin position="66"/>
        <end position="87"/>
    </location>
</feature>
<comment type="subcellular location">
    <subcellularLocation>
        <location evidence="1">Membrane</location>
        <topology evidence="1">Multi-pass membrane protein</topology>
    </subcellularLocation>
</comment>
<evidence type="ECO:0000256" key="1">
    <source>
        <dbReference type="ARBA" id="ARBA00004141"/>
    </source>
</evidence>
<keyword evidence="2 5" id="KW-0812">Transmembrane</keyword>
<reference evidence="7" key="1">
    <citation type="journal article" date="2019" name="Int. J. Syst. Evol. Microbiol.">
        <title>The Global Catalogue of Microorganisms (GCM) 10K type strain sequencing project: providing services to taxonomists for standard genome sequencing and annotation.</title>
        <authorList>
            <consortium name="The Broad Institute Genomics Platform"/>
            <consortium name="The Broad Institute Genome Sequencing Center for Infectious Disease"/>
            <person name="Wu L."/>
            <person name="Ma J."/>
        </authorList>
    </citation>
    <scope>NUCLEOTIDE SEQUENCE [LARGE SCALE GENOMIC DNA]</scope>
    <source>
        <strain evidence="7">CECT 8655</strain>
    </source>
</reference>
<evidence type="ECO:0000313" key="7">
    <source>
        <dbReference type="Proteomes" id="UP001595826"/>
    </source>
</evidence>
<gene>
    <name evidence="6" type="ORF">ACFOWD_02865</name>
</gene>
<evidence type="ECO:0000256" key="2">
    <source>
        <dbReference type="ARBA" id="ARBA00022692"/>
    </source>
</evidence>
<evidence type="ECO:0000256" key="5">
    <source>
        <dbReference type="SAM" id="Phobius"/>
    </source>
</evidence>
<feature type="transmembrane region" description="Helical" evidence="5">
    <location>
        <begin position="99"/>
        <end position="123"/>
    </location>
</feature>
<dbReference type="PANTHER" id="PTHR37306:SF1">
    <property type="entry name" value="COLICIN V PRODUCTION PROTEIN"/>
    <property type="match status" value="1"/>
</dbReference>
<name>A0ABV8R6I5_9FLAO</name>
<evidence type="ECO:0000256" key="4">
    <source>
        <dbReference type="ARBA" id="ARBA00023136"/>
    </source>
</evidence>
<dbReference type="InterPro" id="IPR003825">
    <property type="entry name" value="Colicin-V_CvpA"/>
</dbReference>
<comment type="caution">
    <text evidence="6">The sequence shown here is derived from an EMBL/GenBank/DDBJ whole genome shotgun (WGS) entry which is preliminary data.</text>
</comment>
<evidence type="ECO:0000313" key="6">
    <source>
        <dbReference type="EMBL" id="MFC4267836.1"/>
    </source>
</evidence>
<proteinExistence type="predicted"/>
<sequence length="172" mass="19030">MNVFDIVIGVILAFAFVRGIMNGLFAEVASLVAIIAGVFCAIHFSYYAENFLENSVLEWSHQTNKIVAFIATFLFVVLIIIFIGKVLTKLADITSLGLLNKILGGIFSTLKSAVILSVIFLFFDKFNKTIPFVNKETLDESILYAPVKSIVPTLFPTVLDEENPSLKFIKGE</sequence>
<accession>A0ABV8R6I5</accession>